<feature type="compositionally biased region" description="Basic and acidic residues" evidence="2">
    <location>
        <begin position="1"/>
        <end position="11"/>
    </location>
</feature>
<gene>
    <name evidence="5" type="ORF">RF007C_07650</name>
</gene>
<feature type="transmembrane region" description="Helical" evidence="3">
    <location>
        <begin position="188"/>
        <end position="207"/>
    </location>
</feature>
<evidence type="ECO:0000256" key="3">
    <source>
        <dbReference type="SAM" id="Phobius"/>
    </source>
</evidence>
<protein>
    <recommendedName>
        <fullName evidence="4">Cell envelope-related transcriptional attenuator domain-containing protein</fullName>
    </recommendedName>
</protein>
<comment type="similarity">
    <text evidence="1">Belongs to the LytR/CpsA/Psr (LCP) family.</text>
</comment>
<name>W7UHT7_RUMFL</name>
<evidence type="ECO:0000313" key="6">
    <source>
        <dbReference type="Proteomes" id="UP000019365"/>
    </source>
</evidence>
<dbReference type="EMBL" id="ATAX01000025">
    <property type="protein sequence ID" value="EWM53548.1"/>
    <property type="molecule type" value="Genomic_DNA"/>
</dbReference>
<evidence type="ECO:0000259" key="4">
    <source>
        <dbReference type="Pfam" id="PF03816"/>
    </source>
</evidence>
<comment type="caution">
    <text evidence="5">The sequence shown here is derived from an EMBL/GenBank/DDBJ whole genome shotgun (WGS) entry which is preliminary data.</text>
</comment>
<evidence type="ECO:0000256" key="2">
    <source>
        <dbReference type="SAM" id="MobiDB-lite"/>
    </source>
</evidence>
<organism evidence="5 6">
    <name type="scientific">Ruminococcus flavefaciens 007c</name>
    <dbReference type="NCBI Taxonomy" id="1341157"/>
    <lineage>
        <taxon>Bacteria</taxon>
        <taxon>Bacillati</taxon>
        <taxon>Bacillota</taxon>
        <taxon>Clostridia</taxon>
        <taxon>Eubacteriales</taxon>
        <taxon>Oscillospiraceae</taxon>
        <taxon>Ruminococcus</taxon>
    </lineage>
</organism>
<feature type="region of interest" description="Disordered" evidence="2">
    <location>
        <begin position="1"/>
        <end position="182"/>
    </location>
</feature>
<dbReference type="NCBIfam" id="TIGR00350">
    <property type="entry name" value="lytR_cpsA_psr"/>
    <property type="match status" value="1"/>
</dbReference>
<reference evidence="5 6" key="1">
    <citation type="journal article" date="2014" name="PLoS ONE">
        <title>Rumen cellulosomics: divergent fiber-degrading strategies revealed by comparative genome-wide analysis of six ruminococcal strains.</title>
        <authorList>
            <person name="Dassa B."/>
            <person name="Borovok I."/>
            <person name="Ruimy-Israeli V."/>
            <person name="Lamed R."/>
            <person name="Flint H.J."/>
            <person name="Duncan S.H."/>
            <person name="Henrissat B."/>
            <person name="Coutinho P."/>
            <person name="Morrison M."/>
            <person name="Mosoni P."/>
            <person name="Yeoman C.J."/>
            <person name="White B.A."/>
            <person name="Bayer E.A."/>
        </authorList>
    </citation>
    <scope>NUCLEOTIDE SEQUENCE [LARGE SCALE GENOMIC DNA]</scope>
    <source>
        <strain evidence="5 6">007c</strain>
    </source>
</reference>
<dbReference type="eggNOG" id="COG1316">
    <property type="taxonomic scope" value="Bacteria"/>
</dbReference>
<dbReference type="InterPro" id="IPR004474">
    <property type="entry name" value="LytR_CpsA_psr"/>
</dbReference>
<evidence type="ECO:0000256" key="1">
    <source>
        <dbReference type="ARBA" id="ARBA00006068"/>
    </source>
</evidence>
<dbReference type="PATRIC" id="fig|1341157.4.peg.1957"/>
<sequence>MPHRYNGRESDNIENTDNEDTMLIPGDLDDYPSARPQNPPLKKLSRRPQSPQQSSRPQSPQHNSSWSIDNDLHRSSAPASHFKTNQQSQPPQFPHTEQPPQFPHSSAPPPPQQFNYNNERYYDYNRNPPPSAGGYADESFPSTPPPPAMPPRPKQQPSGRKKPSATVSQEEAPKKKKKRRHKSLLGKIVRRIIHIILILFLLLFGIYSCTSISLIRKVNKQPAKPRTRYADSVGRGHVRSVLIIGTDGRTSDEIGRSDSMILVSLNRKTNEIIMTSFMRDCYVDIPNHGMDKLNAAYAFGGADLLMETLEYNFDVRIDDYVSVDFASFVSVVDAVGGIDIQVSDEEAEAINVILISEVNELMGDDRNADLLNGGGMLHLNGKQALSYSRIRYVGNSDFERTQRQRRVMSLIIAKLKQFKPSMFKNLASDVIPDVTTNMSGPAMYLLSLRFPLLLGYETKQIQIPAEGTYYGADVDVGNVLQIDLDENRRVIDREVFAEKK</sequence>
<dbReference type="PANTHER" id="PTHR33392:SF6">
    <property type="entry name" value="POLYISOPRENYL-TEICHOIC ACID--PEPTIDOGLYCAN TEICHOIC ACID TRANSFERASE TAGU"/>
    <property type="match status" value="1"/>
</dbReference>
<dbReference type="Pfam" id="PF03816">
    <property type="entry name" value="LytR_cpsA_psr"/>
    <property type="match status" value="1"/>
</dbReference>
<dbReference type="RefSeq" id="WP_051456612.1">
    <property type="nucleotide sequence ID" value="NZ_ATAX01000025.1"/>
</dbReference>
<keyword evidence="3" id="KW-1133">Transmembrane helix</keyword>
<keyword evidence="3" id="KW-0812">Transmembrane</keyword>
<dbReference type="Proteomes" id="UP000019365">
    <property type="component" value="Unassembled WGS sequence"/>
</dbReference>
<feature type="compositionally biased region" description="Pro residues" evidence="2">
    <location>
        <begin position="100"/>
        <end position="112"/>
    </location>
</feature>
<evidence type="ECO:0000313" key="5">
    <source>
        <dbReference type="EMBL" id="EWM53548.1"/>
    </source>
</evidence>
<dbReference type="Gene3D" id="3.40.630.190">
    <property type="entry name" value="LCP protein"/>
    <property type="match status" value="1"/>
</dbReference>
<feature type="domain" description="Cell envelope-related transcriptional attenuator" evidence="4">
    <location>
        <begin position="256"/>
        <end position="416"/>
    </location>
</feature>
<proteinExistence type="inferred from homology"/>
<feature type="compositionally biased region" description="Low complexity" evidence="2">
    <location>
        <begin position="47"/>
        <end position="61"/>
    </location>
</feature>
<dbReference type="InterPro" id="IPR050922">
    <property type="entry name" value="LytR/CpsA/Psr_CW_biosynth"/>
</dbReference>
<feature type="compositionally biased region" description="Pro residues" evidence="2">
    <location>
        <begin position="142"/>
        <end position="154"/>
    </location>
</feature>
<accession>W7UHT7</accession>
<dbReference type="OrthoDB" id="27330at2"/>
<keyword evidence="6" id="KW-1185">Reference proteome</keyword>
<keyword evidence="3" id="KW-0472">Membrane</keyword>
<dbReference type="AlphaFoldDB" id="W7UHT7"/>
<dbReference type="PANTHER" id="PTHR33392">
    <property type="entry name" value="POLYISOPRENYL-TEICHOIC ACID--PEPTIDOGLYCAN TEICHOIC ACID TRANSFERASE TAGU"/>
    <property type="match status" value="1"/>
</dbReference>